<protein>
    <submittedName>
        <fullName evidence="2">Uncharacterized protein</fullName>
    </submittedName>
</protein>
<dbReference type="eggNOG" id="ENOG502TI2P">
    <property type="taxonomic scope" value="Eukaryota"/>
</dbReference>
<gene>
    <name evidence="2" type="ORF">CAEBREN_16217</name>
</gene>
<reference evidence="3" key="1">
    <citation type="submission" date="2011-07" db="EMBL/GenBank/DDBJ databases">
        <authorList>
            <consortium name="Caenorhabditis brenneri Sequencing and Analysis Consortium"/>
            <person name="Wilson R.K."/>
        </authorList>
    </citation>
    <scope>NUCLEOTIDE SEQUENCE [LARGE SCALE GENOMIC DNA]</scope>
    <source>
        <strain evidence="3">PB2801</strain>
    </source>
</reference>
<dbReference type="HOGENOM" id="CLU_2706985_0_0_1"/>
<feature type="transmembrane region" description="Helical" evidence="1">
    <location>
        <begin position="7"/>
        <end position="26"/>
    </location>
</feature>
<dbReference type="AlphaFoldDB" id="G0MRH5"/>
<keyword evidence="1" id="KW-0812">Transmembrane</keyword>
<dbReference type="STRING" id="135651.G0MRH5"/>
<organism evidence="3">
    <name type="scientific">Caenorhabditis brenneri</name>
    <name type="common">Nematode worm</name>
    <dbReference type="NCBI Taxonomy" id="135651"/>
    <lineage>
        <taxon>Eukaryota</taxon>
        <taxon>Metazoa</taxon>
        <taxon>Ecdysozoa</taxon>
        <taxon>Nematoda</taxon>
        <taxon>Chromadorea</taxon>
        <taxon>Rhabditida</taxon>
        <taxon>Rhabditina</taxon>
        <taxon>Rhabditomorpha</taxon>
        <taxon>Rhabditoidea</taxon>
        <taxon>Rhabditidae</taxon>
        <taxon>Peloderinae</taxon>
        <taxon>Caenorhabditis</taxon>
    </lineage>
</organism>
<dbReference type="Proteomes" id="UP000008068">
    <property type="component" value="Unassembled WGS sequence"/>
</dbReference>
<dbReference type="FunCoup" id="G0MRH5">
    <property type="interactions" value="1899"/>
</dbReference>
<name>G0MRH5_CAEBE</name>
<dbReference type="EMBL" id="GL379808">
    <property type="protein sequence ID" value="EGT42066.1"/>
    <property type="molecule type" value="Genomic_DNA"/>
</dbReference>
<dbReference type="OrthoDB" id="5859177at2759"/>
<evidence type="ECO:0000313" key="3">
    <source>
        <dbReference type="Proteomes" id="UP000008068"/>
    </source>
</evidence>
<dbReference type="InParanoid" id="G0MRH5"/>
<sequence>MISKCSSLYPLFSVLCSIVVTSALWLEEEEEPINLRAFRVMPNKRKRSLPMDYADDSVILESRFRRRANELFG</sequence>
<accession>G0MRH5</accession>
<evidence type="ECO:0000256" key="1">
    <source>
        <dbReference type="SAM" id="Phobius"/>
    </source>
</evidence>
<keyword evidence="3" id="KW-1185">Reference proteome</keyword>
<keyword evidence="1" id="KW-0472">Membrane</keyword>
<evidence type="ECO:0000313" key="2">
    <source>
        <dbReference type="EMBL" id="EGT42066.1"/>
    </source>
</evidence>
<keyword evidence="1" id="KW-1133">Transmembrane helix</keyword>
<proteinExistence type="predicted"/>